<accession>A0A5B8M5Z8</accession>
<dbReference type="KEGG" id="huw:FPZ11_09850"/>
<feature type="transmembrane region" description="Helical" evidence="1">
    <location>
        <begin position="26"/>
        <end position="53"/>
    </location>
</feature>
<evidence type="ECO:0000313" key="3">
    <source>
        <dbReference type="Proteomes" id="UP000320216"/>
    </source>
</evidence>
<dbReference type="AlphaFoldDB" id="A0A5B8M5Z8"/>
<proteinExistence type="predicted"/>
<organism evidence="2 3">
    <name type="scientific">Humibacter ginsenosidimutans</name>
    <dbReference type="NCBI Taxonomy" id="2599293"/>
    <lineage>
        <taxon>Bacteria</taxon>
        <taxon>Bacillati</taxon>
        <taxon>Actinomycetota</taxon>
        <taxon>Actinomycetes</taxon>
        <taxon>Micrococcales</taxon>
        <taxon>Microbacteriaceae</taxon>
        <taxon>Humibacter</taxon>
    </lineage>
</organism>
<evidence type="ECO:0000256" key="1">
    <source>
        <dbReference type="SAM" id="Phobius"/>
    </source>
</evidence>
<keyword evidence="1" id="KW-1133">Transmembrane helix</keyword>
<gene>
    <name evidence="2" type="ORF">FPZ11_09850</name>
</gene>
<dbReference type="EMBL" id="CP042305">
    <property type="protein sequence ID" value="QDZ15032.1"/>
    <property type="molecule type" value="Genomic_DNA"/>
</dbReference>
<feature type="transmembrane region" description="Helical" evidence="1">
    <location>
        <begin position="65"/>
        <end position="85"/>
    </location>
</feature>
<keyword evidence="1" id="KW-0472">Membrane</keyword>
<feature type="transmembrane region" description="Helical" evidence="1">
    <location>
        <begin position="147"/>
        <end position="167"/>
    </location>
</feature>
<dbReference type="InterPro" id="IPR046124">
    <property type="entry name" value="DUF6121"/>
</dbReference>
<sequence length="185" mass="19885">MRARPDARRGSLPSPHNVKPMDFRRYAAAIAAFATALYLAMLIAALGVLSLLLERDVIDDPDAGAFAGPVACAVATAVVFTGLLVRALRRPVDRRGRDRGHEVAIGTALLLALGSYVGYAAGAGIVVGVSNPYRFLPFLVEQLIGPFAAAAGILSLVVVLLEMIVLASRREQRGRPRWPWEKRDD</sequence>
<protein>
    <submittedName>
        <fullName evidence="2">Uncharacterized protein</fullName>
    </submittedName>
</protein>
<keyword evidence="1" id="KW-0812">Transmembrane</keyword>
<reference evidence="2 3" key="1">
    <citation type="submission" date="2019-07" db="EMBL/GenBank/DDBJ databases">
        <title>Full genome sequence of Humibacter sp. WJ7-1.</title>
        <authorList>
            <person name="Im W.-T."/>
        </authorList>
    </citation>
    <scope>NUCLEOTIDE SEQUENCE [LARGE SCALE GENOMIC DNA]</scope>
    <source>
        <strain evidence="2 3">WJ7-1</strain>
    </source>
</reference>
<name>A0A5B8M5Z8_9MICO</name>
<dbReference type="Pfam" id="PF19616">
    <property type="entry name" value="DUF6121"/>
    <property type="match status" value="1"/>
</dbReference>
<feature type="transmembrane region" description="Helical" evidence="1">
    <location>
        <begin position="105"/>
        <end position="127"/>
    </location>
</feature>
<dbReference type="OrthoDB" id="5124736at2"/>
<keyword evidence="3" id="KW-1185">Reference proteome</keyword>
<evidence type="ECO:0000313" key="2">
    <source>
        <dbReference type="EMBL" id="QDZ15032.1"/>
    </source>
</evidence>
<dbReference type="Proteomes" id="UP000320216">
    <property type="component" value="Chromosome"/>
</dbReference>